<accession>A0A0J6VLG1</accession>
<reference evidence="1 2" key="1">
    <citation type="journal article" date="2015" name="Genome Biol. Evol.">
        <title>Characterization of Three Mycobacterium spp. with Potential Use in Bioremediation by Genome Sequencing and Comparative Genomics.</title>
        <authorList>
            <person name="Das S."/>
            <person name="Pettersson B.M."/>
            <person name="Behra P.R."/>
            <person name="Ramesh M."/>
            <person name="Dasgupta S."/>
            <person name="Bhattacharya A."/>
            <person name="Kirsebom L.A."/>
        </authorList>
    </citation>
    <scope>NUCLEOTIDE SEQUENCE [LARGE SCALE GENOMIC DNA]</scope>
    <source>
        <strain evidence="1 2">DSM 43826</strain>
    </source>
</reference>
<evidence type="ECO:0000313" key="1">
    <source>
        <dbReference type="EMBL" id="KMO71855.1"/>
    </source>
</evidence>
<organism evidence="1 2">
    <name type="scientific">Mycolicibacterium chlorophenolicum</name>
    <dbReference type="NCBI Taxonomy" id="37916"/>
    <lineage>
        <taxon>Bacteria</taxon>
        <taxon>Bacillati</taxon>
        <taxon>Actinomycetota</taxon>
        <taxon>Actinomycetes</taxon>
        <taxon>Mycobacteriales</taxon>
        <taxon>Mycobacteriaceae</taxon>
        <taxon>Mycolicibacterium</taxon>
    </lineage>
</organism>
<dbReference type="PATRIC" id="fig|37916.4.peg.4200"/>
<evidence type="ECO:0000313" key="2">
    <source>
        <dbReference type="Proteomes" id="UP000036513"/>
    </source>
</evidence>
<gene>
    <name evidence="1" type="ORF">MCHLDSM_04227</name>
</gene>
<dbReference type="EMBL" id="JYNL01000050">
    <property type="protein sequence ID" value="KMO71855.1"/>
    <property type="molecule type" value="Genomic_DNA"/>
</dbReference>
<keyword evidence="2" id="KW-1185">Reference proteome</keyword>
<protein>
    <submittedName>
        <fullName evidence="1">Uncharacterized protein</fullName>
    </submittedName>
</protein>
<dbReference type="Proteomes" id="UP000036513">
    <property type="component" value="Unassembled WGS sequence"/>
</dbReference>
<dbReference type="STRING" id="37916.MCHLDSM_04227"/>
<comment type="caution">
    <text evidence="1">The sequence shown here is derived from an EMBL/GenBank/DDBJ whole genome shotgun (WGS) entry which is preliminary data.</text>
</comment>
<name>A0A0J6VLG1_9MYCO</name>
<proteinExistence type="predicted"/>
<sequence length="32" mass="3534">MSVARFVADQRTMHRVPHTLTCAILGISILVP</sequence>
<dbReference type="AlphaFoldDB" id="A0A0J6VLG1"/>